<evidence type="ECO:0000259" key="1">
    <source>
        <dbReference type="Pfam" id="PF10021"/>
    </source>
</evidence>
<dbReference type="PANTHER" id="PTHR35596">
    <property type="entry name" value="DUF2263 DOMAIN-CONTAINING PROTEIN"/>
    <property type="match status" value="1"/>
</dbReference>
<dbReference type="SUPFAM" id="SSF52949">
    <property type="entry name" value="Macro domain-like"/>
    <property type="match status" value="1"/>
</dbReference>
<dbReference type="PIRSF" id="PIRSF014899">
    <property type="entry name" value="UCP014899"/>
    <property type="match status" value="1"/>
</dbReference>
<accession>A0A318LSS9</accession>
<dbReference type="RefSeq" id="WP_210406750.1">
    <property type="nucleotide sequence ID" value="NZ_JBHVKT010000008.1"/>
</dbReference>
<dbReference type="PANTHER" id="PTHR35596:SF1">
    <property type="entry name" value="MICROBIAL-TYPE PARG CATALYTIC DOMAIN-CONTAINING PROTEIN"/>
    <property type="match status" value="1"/>
</dbReference>
<dbReference type="NCBIfam" id="TIGR02452">
    <property type="entry name" value="TIGR02452 family protein"/>
    <property type="match status" value="1"/>
</dbReference>
<gene>
    <name evidence="2" type="ORF">BA062_03375</name>
</gene>
<dbReference type="Pfam" id="PF10021">
    <property type="entry name" value="PARG_cat_microb"/>
    <property type="match status" value="1"/>
</dbReference>
<dbReference type="Gene3D" id="3.40.220.10">
    <property type="entry name" value="Leucine Aminopeptidase, subunit E, domain 1"/>
    <property type="match status" value="1"/>
</dbReference>
<dbReference type="InterPro" id="IPR019261">
    <property type="entry name" value="PARG_cat_microbial"/>
</dbReference>
<dbReference type="InterPro" id="IPR043472">
    <property type="entry name" value="Macro_dom-like"/>
</dbReference>
<comment type="caution">
    <text evidence="2">The sequence shown here is derived from an EMBL/GenBank/DDBJ whole genome shotgun (WGS) entry which is preliminary data.</text>
</comment>
<protein>
    <submittedName>
        <fullName evidence="2">TIGR02452 family protein</fullName>
    </submittedName>
</protein>
<dbReference type="EMBL" id="MASU01000002">
    <property type="protein sequence ID" value="PXY37677.1"/>
    <property type="molecule type" value="Genomic_DNA"/>
</dbReference>
<reference evidence="2 3" key="1">
    <citation type="submission" date="2016-07" db="EMBL/GenBank/DDBJ databases">
        <title>Draft genome sequence of Prauserella sp. YIM 121212, isolated from alkaline soil.</title>
        <authorList>
            <person name="Ruckert C."/>
            <person name="Albersmeier A."/>
            <person name="Jiang C.-L."/>
            <person name="Jiang Y."/>
            <person name="Kalinowski J."/>
            <person name="Schneider O."/>
            <person name="Winkler A."/>
            <person name="Zotchev S.B."/>
        </authorList>
    </citation>
    <scope>NUCLEOTIDE SEQUENCE [LARGE SCALE GENOMIC DNA]</scope>
    <source>
        <strain evidence="2 3">YIM 121212</strain>
    </source>
</reference>
<dbReference type="AlphaFoldDB" id="A0A318LSS9"/>
<evidence type="ECO:0000313" key="3">
    <source>
        <dbReference type="Proteomes" id="UP000247892"/>
    </source>
</evidence>
<dbReference type="InterPro" id="IPR012664">
    <property type="entry name" value="CHP02452"/>
</dbReference>
<feature type="domain" description="Microbial-type PARG catalytic" evidence="1">
    <location>
        <begin position="10"/>
        <end position="156"/>
    </location>
</feature>
<evidence type="ECO:0000313" key="2">
    <source>
        <dbReference type="EMBL" id="PXY37677.1"/>
    </source>
</evidence>
<keyword evidence="3" id="KW-1185">Reference proteome</keyword>
<sequence length="270" mass="29136">MDRSELAAIAEQTDRIVASGRYTSASGSTVDIAPAVFESVRGTRLYLPEQTTSPPDPVPAAAMRIEVAECSTLAAARRLTREARDEPACLNFASARKPGGGYRTGARAQEESLARASGLAKCLESVPAYYEHHRAHRDPLYTDRIVYSPGVPVFRDDEHTLLDDPYQVAFLTAAAPNASAASDEQRARIPPVLRERAAKVLTVAHHNGHSRLVLGAWGCGVFGNDPRLVAGTFADLLAKPFAGCFTHVVFAVLDRPPHQTLTAFQEAFEG</sequence>
<name>A0A318LSS9_9PSEU</name>
<organism evidence="2 3">
    <name type="scientific">Prauserella flavalba</name>
    <dbReference type="NCBI Taxonomy" id="1477506"/>
    <lineage>
        <taxon>Bacteria</taxon>
        <taxon>Bacillati</taxon>
        <taxon>Actinomycetota</taxon>
        <taxon>Actinomycetes</taxon>
        <taxon>Pseudonocardiales</taxon>
        <taxon>Pseudonocardiaceae</taxon>
        <taxon>Prauserella</taxon>
    </lineage>
</organism>
<dbReference type="Proteomes" id="UP000247892">
    <property type="component" value="Unassembled WGS sequence"/>
</dbReference>
<proteinExistence type="predicted"/>